<dbReference type="Proteomes" id="UP001142462">
    <property type="component" value="Unassembled WGS sequence"/>
</dbReference>
<accession>A0A9W6H5K0</accession>
<evidence type="ECO:0000313" key="11">
    <source>
        <dbReference type="Proteomes" id="UP001142462"/>
    </source>
</evidence>
<evidence type="ECO:0000313" key="10">
    <source>
        <dbReference type="EMBL" id="GLJ62692.1"/>
    </source>
</evidence>
<evidence type="ECO:0000256" key="6">
    <source>
        <dbReference type="ARBA" id="ARBA00022839"/>
    </source>
</evidence>
<evidence type="ECO:0000256" key="5">
    <source>
        <dbReference type="ARBA" id="ARBA00022801"/>
    </source>
</evidence>
<dbReference type="Gene3D" id="3.60.21.10">
    <property type="match status" value="1"/>
</dbReference>
<dbReference type="InterPro" id="IPR029052">
    <property type="entry name" value="Metallo-depent_PP-like"/>
</dbReference>
<dbReference type="InterPro" id="IPR041796">
    <property type="entry name" value="Mre11_N"/>
</dbReference>
<dbReference type="Pfam" id="PF12320">
    <property type="entry name" value="SbcD_C"/>
    <property type="match status" value="1"/>
</dbReference>
<feature type="domain" description="Calcineurin-like phosphoesterase" evidence="8">
    <location>
        <begin position="1"/>
        <end position="218"/>
    </location>
</feature>
<keyword evidence="7" id="KW-0255">Endonuclease</keyword>
<name>A0A9W6H5K0_9MICO</name>
<dbReference type="SUPFAM" id="SSF56300">
    <property type="entry name" value="Metallo-dependent phosphatases"/>
    <property type="match status" value="1"/>
</dbReference>
<protein>
    <recommendedName>
        <fullName evidence="3 7">Nuclease SbcCD subunit D</fullName>
    </recommendedName>
</protein>
<evidence type="ECO:0000256" key="7">
    <source>
        <dbReference type="RuleBase" id="RU363069"/>
    </source>
</evidence>
<sequence length="385" mass="42262">MRILHTSDWHIGRTFHGFSTLDALRGVFDALVEEVRARKIDVVVVAGDVFDSGTPAAAAFELLTDTLRAIRSAGAQLVVTSGNHDSAARLGFQAPLLGAAGVHIITDPRSVGTPVTIDDEHGPVHFYGLPYLEPAIVRSVWPDVDLRTQEQAIRHAMSLVNADRSERGGRSIVASHCFAGDVEPTAGVEREIRQGSLDVVPLVDFDGPDYVALGHIHGRSRLAENVRYSGAPLHYSFGEGDKPRGAWIVDLGADGVERIEWLDLPIPRRLVTLRGTLDELLADERYREHEGDWVCAVLTDVNPPLEPMRKLRARFDGCATIQLAPAGGVKEERRTFRERVESARSDRELVDDFLTHVRNGEGATDVEREIIGEVVSTREAAETRA</sequence>
<reference evidence="10" key="2">
    <citation type="submission" date="2023-01" db="EMBL/GenBank/DDBJ databases">
        <authorList>
            <person name="Sun Q."/>
            <person name="Evtushenko L."/>
        </authorList>
    </citation>
    <scope>NUCLEOTIDE SEQUENCE</scope>
    <source>
        <strain evidence="10">VKM Ac-1020</strain>
    </source>
</reference>
<keyword evidence="6 7" id="KW-0269">Exonuclease</keyword>
<dbReference type="Pfam" id="PF00149">
    <property type="entry name" value="Metallophos"/>
    <property type="match status" value="1"/>
</dbReference>
<evidence type="ECO:0000259" key="8">
    <source>
        <dbReference type="Pfam" id="PF00149"/>
    </source>
</evidence>
<organism evidence="10 11">
    <name type="scientific">Microbacterium barkeri</name>
    <dbReference type="NCBI Taxonomy" id="33917"/>
    <lineage>
        <taxon>Bacteria</taxon>
        <taxon>Bacillati</taxon>
        <taxon>Actinomycetota</taxon>
        <taxon>Actinomycetes</taxon>
        <taxon>Micrococcales</taxon>
        <taxon>Microbacteriaceae</taxon>
        <taxon>Microbacterium</taxon>
    </lineage>
</organism>
<evidence type="ECO:0000259" key="9">
    <source>
        <dbReference type="Pfam" id="PF12320"/>
    </source>
</evidence>
<keyword evidence="11" id="KW-1185">Reference proteome</keyword>
<dbReference type="PANTHER" id="PTHR30337">
    <property type="entry name" value="COMPONENT OF ATP-DEPENDENT DSDNA EXONUCLEASE"/>
    <property type="match status" value="1"/>
</dbReference>
<comment type="function">
    <text evidence="7">SbcCD cleaves DNA hairpin structures. These structures can inhibit DNA replication and are intermediates in certain DNA recombination reactions. The complex acts as a 3'-&gt;5' double strand exonuclease that can open hairpins. It also has a 5' single-strand endonuclease activity.</text>
</comment>
<evidence type="ECO:0000256" key="3">
    <source>
        <dbReference type="ARBA" id="ARBA00013365"/>
    </source>
</evidence>
<dbReference type="GO" id="GO:0004519">
    <property type="term" value="F:endonuclease activity"/>
    <property type="evidence" value="ECO:0007669"/>
    <property type="project" value="UniProtKB-KW"/>
</dbReference>
<dbReference type="RefSeq" id="WP_271174381.1">
    <property type="nucleotide sequence ID" value="NZ_BSEJ01000016.1"/>
</dbReference>
<keyword evidence="4 7" id="KW-0540">Nuclease</keyword>
<reference evidence="10" key="1">
    <citation type="journal article" date="2014" name="Int. J. Syst. Evol. Microbiol.">
        <title>Complete genome sequence of Corynebacterium casei LMG S-19264T (=DSM 44701T), isolated from a smear-ripened cheese.</title>
        <authorList>
            <consortium name="US DOE Joint Genome Institute (JGI-PGF)"/>
            <person name="Walter F."/>
            <person name="Albersmeier A."/>
            <person name="Kalinowski J."/>
            <person name="Ruckert C."/>
        </authorList>
    </citation>
    <scope>NUCLEOTIDE SEQUENCE</scope>
    <source>
        <strain evidence="10">VKM Ac-1020</strain>
    </source>
</reference>
<dbReference type="GO" id="GO:0006310">
    <property type="term" value="P:DNA recombination"/>
    <property type="evidence" value="ECO:0007669"/>
    <property type="project" value="UniProtKB-KW"/>
</dbReference>
<dbReference type="NCBIfam" id="TIGR00619">
    <property type="entry name" value="sbcd"/>
    <property type="match status" value="1"/>
</dbReference>
<proteinExistence type="inferred from homology"/>
<dbReference type="GO" id="GO:0006260">
    <property type="term" value="P:DNA replication"/>
    <property type="evidence" value="ECO:0007669"/>
    <property type="project" value="UniProtKB-KW"/>
</dbReference>
<dbReference type="InterPro" id="IPR050535">
    <property type="entry name" value="DNA_Repair-Maintenance_Comp"/>
</dbReference>
<dbReference type="PANTHER" id="PTHR30337:SF0">
    <property type="entry name" value="NUCLEASE SBCCD SUBUNIT D"/>
    <property type="match status" value="1"/>
</dbReference>
<dbReference type="CDD" id="cd00840">
    <property type="entry name" value="MPP_Mre11_N"/>
    <property type="match status" value="1"/>
</dbReference>
<dbReference type="AlphaFoldDB" id="A0A9W6H5K0"/>
<comment type="similarity">
    <text evidence="1 7">Belongs to the SbcD family.</text>
</comment>
<evidence type="ECO:0000256" key="4">
    <source>
        <dbReference type="ARBA" id="ARBA00022722"/>
    </source>
</evidence>
<keyword evidence="7" id="KW-0235">DNA replication</keyword>
<feature type="domain" description="Nuclease SbcCD subunit D C-terminal" evidence="9">
    <location>
        <begin position="267"/>
        <end position="356"/>
    </location>
</feature>
<dbReference type="GO" id="GO:0008408">
    <property type="term" value="F:3'-5' exonuclease activity"/>
    <property type="evidence" value="ECO:0007669"/>
    <property type="project" value="InterPro"/>
</dbReference>
<dbReference type="InterPro" id="IPR004843">
    <property type="entry name" value="Calcineurin-like_PHP"/>
</dbReference>
<keyword evidence="5 7" id="KW-0378">Hydrolase</keyword>
<dbReference type="InterPro" id="IPR026843">
    <property type="entry name" value="SbcD_C"/>
</dbReference>
<comment type="subunit">
    <text evidence="2 7">Heterodimer of SbcC and SbcD.</text>
</comment>
<evidence type="ECO:0000256" key="1">
    <source>
        <dbReference type="ARBA" id="ARBA00010555"/>
    </source>
</evidence>
<keyword evidence="7" id="KW-0233">DNA recombination</keyword>
<comment type="caution">
    <text evidence="10">The sequence shown here is derived from an EMBL/GenBank/DDBJ whole genome shotgun (WGS) entry which is preliminary data.</text>
</comment>
<dbReference type="EMBL" id="BSEJ01000016">
    <property type="protein sequence ID" value="GLJ62692.1"/>
    <property type="molecule type" value="Genomic_DNA"/>
</dbReference>
<evidence type="ECO:0000256" key="2">
    <source>
        <dbReference type="ARBA" id="ARBA00011322"/>
    </source>
</evidence>
<gene>
    <name evidence="7 10" type="primary">sbcD</name>
    <name evidence="10" type="ORF">GCM10017576_28230</name>
</gene>
<dbReference type="InterPro" id="IPR004593">
    <property type="entry name" value="SbcD"/>
</dbReference>